<dbReference type="SUPFAM" id="SSF52954">
    <property type="entry name" value="Class II aaRS ABD-related"/>
    <property type="match status" value="1"/>
</dbReference>
<evidence type="ECO:0000256" key="11">
    <source>
        <dbReference type="ARBA" id="ARBA00022917"/>
    </source>
</evidence>
<dbReference type="InterPro" id="IPR041715">
    <property type="entry name" value="HisRS-like_core"/>
</dbReference>
<evidence type="ECO:0000256" key="4">
    <source>
        <dbReference type="ARBA" id="ARBA00012815"/>
    </source>
</evidence>
<protein>
    <recommendedName>
        <fullName evidence="5">Histidine--tRNA ligase, cytoplasmic</fullName>
        <ecNumber evidence="4">6.1.1.21</ecNumber>
    </recommendedName>
    <alternativeName>
        <fullName evidence="13">Histidyl-tRNA synthetase</fullName>
    </alternativeName>
</protein>
<dbReference type="PANTHER" id="PTHR11476:SF8">
    <property type="entry name" value="HISTIDINE--TRNA LIGASE, CYTOPLASMIC"/>
    <property type="match status" value="1"/>
</dbReference>
<dbReference type="Gene3D" id="3.40.50.800">
    <property type="entry name" value="Anticodon-binding domain"/>
    <property type="match status" value="1"/>
</dbReference>
<dbReference type="GO" id="GO:0005737">
    <property type="term" value="C:cytoplasm"/>
    <property type="evidence" value="ECO:0007669"/>
    <property type="project" value="UniProtKB-SubCell"/>
</dbReference>
<comment type="similarity">
    <text evidence="2">Belongs to the class-II aminoacyl-tRNA synthetase family.</text>
</comment>
<name>A0A8W4FB58_PIG</name>
<dbReference type="InterPro" id="IPR000738">
    <property type="entry name" value="WHEP-TRS_dom"/>
</dbReference>
<evidence type="ECO:0000256" key="5">
    <source>
        <dbReference type="ARBA" id="ARBA00015302"/>
    </source>
</evidence>
<dbReference type="SUPFAM" id="SSF55681">
    <property type="entry name" value="Class II aaRS and biotin synthetases"/>
    <property type="match status" value="2"/>
</dbReference>
<accession>A0A8W4FB58</accession>
<evidence type="ECO:0000256" key="14">
    <source>
        <dbReference type="ARBA" id="ARBA00045426"/>
    </source>
</evidence>
<dbReference type="GeneTree" id="ENSGT00390000005922"/>
<dbReference type="FunFam" id="1.10.287.10:FF:000008">
    <property type="entry name" value="histidine--tRNA ligase, cytoplasmic isoform X6"/>
    <property type="match status" value="1"/>
</dbReference>
<keyword evidence="17" id="KW-0175">Coiled coil</keyword>
<dbReference type="Proteomes" id="UP000008227">
    <property type="component" value="Chromosome 2"/>
</dbReference>
<dbReference type="InterPro" id="IPR033656">
    <property type="entry name" value="HisRS_anticodon"/>
</dbReference>
<dbReference type="Gene3D" id="3.30.930.10">
    <property type="entry name" value="Bira Bifunctional Protein, Domain 2"/>
    <property type="match status" value="2"/>
</dbReference>
<dbReference type="GO" id="GO:0004821">
    <property type="term" value="F:histidine-tRNA ligase activity"/>
    <property type="evidence" value="ECO:0007669"/>
    <property type="project" value="UniProtKB-EC"/>
</dbReference>
<dbReference type="Pfam" id="PF13393">
    <property type="entry name" value="tRNA-synt_His"/>
    <property type="match status" value="1"/>
</dbReference>
<dbReference type="InterPro" id="IPR004516">
    <property type="entry name" value="HisRS/HisZ"/>
</dbReference>
<feature type="binding site" evidence="16">
    <location>
        <position position="216"/>
    </location>
    <ligand>
        <name>L-histidine</name>
        <dbReference type="ChEBI" id="CHEBI:57595"/>
    </ligand>
</feature>
<dbReference type="GO" id="GO:0006418">
    <property type="term" value="P:tRNA aminoacylation for protein translation"/>
    <property type="evidence" value="ECO:0007669"/>
    <property type="project" value="InterPro"/>
</dbReference>
<keyword evidence="9" id="KW-0547">Nucleotide-binding</keyword>
<dbReference type="GO" id="GO:0005524">
    <property type="term" value="F:ATP binding"/>
    <property type="evidence" value="ECO:0007669"/>
    <property type="project" value="UniProtKB-KW"/>
</dbReference>
<dbReference type="SMART" id="SM00991">
    <property type="entry name" value="WHEP-TRS"/>
    <property type="match status" value="1"/>
</dbReference>
<evidence type="ECO:0000256" key="2">
    <source>
        <dbReference type="ARBA" id="ARBA00008226"/>
    </source>
</evidence>
<evidence type="ECO:0000313" key="19">
    <source>
        <dbReference type="Ensembl" id="ENSSSCP00000076502.1"/>
    </source>
</evidence>
<feature type="coiled-coil region" evidence="17">
    <location>
        <begin position="280"/>
        <end position="307"/>
    </location>
</feature>
<dbReference type="InterPro" id="IPR045864">
    <property type="entry name" value="aa-tRNA-synth_II/BPL/LPL"/>
</dbReference>
<keyword evidence="8" id="KW-0436">Ligase</keyword>
<dbReference type="InterPro" id="IPR004154">
    <property type="entry name" value="Anticodon-bd"/>
</dbReference>
<evidence type="ECO:0000256" key="7">
    <source>
        <dbReference type="ARBA" id="ARBA00022553"/>
    </source>
</evidence>
<gene>
    <name evidence="19" type="primary">HARS1</name>
</gene>
<keyword evidence="7" id="KW-0597">Phosphoprotein</keyword>
<keyword evidence="20" id="KW-1185">Reference proteome</keyword>
<keyword evidence="10" id="KW-0067">ATP-binding</keyword>
<dbReference type="CDD" id="cd00859">
    <property type="entry name" value="HisRS_anticodon"/>
    <property type="match status" value="1"/>
</dbReference>
<evidence type="ECO:0000256" key="16">
    <source>
        <dbReference type="PIRSR" id="PIRSR001549-1"/>
    </source>
</evidence>
<dbReference type="PROSITE" id="PS51185">
    <property type="entry name" value="WHEP_TRS_2"/>
    <property type="match status" value="1"/>
</dbReference>
<feature type="domain" description="WHEP-TRS" evidence="18">
    <location>
        <begin position="3"/>
        <end position="59"/>
    </location>
</feature>
<evidence type="ECO:0000256" key="13">
    <source>
        <dbReference type="ARBA" id="ARBA00030619"/>
    </source>
</evidence>
<evidence type="ECO:0000256" key="8">
    <source>
        <dbReference type="ARBA" id="ARBA00022598"/>
    </source>
</evidence>
<dbReference type="FunFam" id="3.40.50.800:FF:000008">
    <property type="entry name" value="histidine--tRNA ligase, cytoplasmic isoform X1"/>
    <property type="match status" value="1"/>
</dbReference>
<evidence type="ECO:0000256" key="1">
    <source>
        <dbReference type="ARBA" id="ARBA00004496"/>
    </source>
</evidence>
<evidence type="ECO:0000256" key="15">
    <source>
        <dbReference type="ARBA" id="ARBA00047639"/>
    </source>
</evidence>
<evidence type="ECO:0000256" key="12">
    <source>
        <dbReference type="ARBA" id="ARBA00023146"/>
    </source>
</evidence>
<reference evidence="19" key="1">
    <citation type="journal article" date="2020" name="Gigascience">
        <title>An improved pig reference genome sequence to enable pig genetics and genomics research.</title>
        <authorList>
            <person name="Warr A."/>
            <person name="Affara N."/>
            <person name="Aken B."/>
            <person name="Beiki H."/>
            <person name="Bickhart D.M."/>
            <person name="Billis K."/>
            <person name="Chow W."/>
            <person name="Eory L."/>
            <person name="Finlayson H.A."/>
            <person name="Flicek P."/>
            <person name="Giron C.G."/>
            <person name="Griffin D.K."/>
            <person name="Hall R."/>
            <person name="Hannum G."/>
            <person name="Hourlier T."/>
            <person name="Howe K."/>
            <person name="Hume D.A."/>
            <person name="Izuogu O."/>
            <person name="Kim K."/>
            <person name="Koren S."/>
            <person name="Liu H."/>
            <person name="Manchanda N."/>
            <person name="Martin F.J."/>
            <person name="Nonneman D.J."/>
            <person name="O'Connor R.E."/>
            <person name="Phillippy A.M."/>
            <person name="Rohrer G.A."/>
            <person name="Rosen B.D."/>
            <person name="Rund L.A."/>
            <person name="Sargent C.A."/>
            <person name="Schook L.B."/>
            <person name="Schroeder S.G."/>
            <person name="Schwartz A.S."/>
            <person name="Skinner B.M."/>
            <person name="Talbot R."/>
            <person name="Tseng E."/>
            <person name="Tuggle C.K."/>
            <person name="Watson M."/>
            <person name="Smith T.P.L."/>
            <person name="Archibald A.L."/>
        </authorList>
    </citation>
    <scope>NUCLEOTIDE SEQUENCE [LARGE SCALE GENOMIC DNA]</scope>
    <source>
        <strain evidence="19">Duroc</strain>
    </source>
</reference>
<keyword evidence="6" id="KW-0963">Cytoplasm</keyword>
<keyword evidence="21" id="KW-1267">Proteomics identification</keyword>
<keyword evidence="11" id="KW-0648">Protein biosynthesis</keyword>
<reference evidence="19" key="2">
    <citation type="submission" date="2025-08" db="UniProtKB">
        <authorList>
            <consortium name="Ensembl"/>
        </authorList>
    </citation>
    <scope>IDENTIFICATION</scope>
</reference>
<dbReference type="SUPFAM" id="SSF47060">
    <property type="entry name" value="S15/NS1 RNA-binding domain"/>
    <property type="match status" value="1"/>
</dbReference>
<evidence type="ECO:0000256" key="17">
    <source>
        <dbReference type="SAM" id="Coils"/>
    </source>
</evidence>
<evidence type="ECO:0000256" key="9">
    <source>
        <dbReference type="ARBA" id="ARBA00022741"/>
    </source>
</evidence>
<proteinExistence type="evidence at protein level"/>
<dbReference type="PROSITE" id="PS00762">
    <property type="entry name" value="WHEP_TRS_1"/>
    <property type="match status" value="1"/>
</dbReference>
<dbReference type="PIRSF" id="PIRSF001549">
    <property type="entry name" value="His-tRNA_synth"/>
    <property type="match status" value="1"/>
</dbReference>
<comment type="catalytic activity">
    <reaction evidence="15">
        <text>tRNA(His) + L-histidine + ATP = L-histidyl-tRNA(His) + AMP + diphosphate + H(+)</text>
        <dbReference type="Rhea" id="RHEA:17313"/>
        <dbReference type="Rhea" id="RHEA-COMP:9665"/>
        <dbReference type="Rhea" id="RHEA-COMP:9689"/>
        <dbReference type="ChEBI" id="CHEBI:15378"/>
        <dbReference type="ChEBI" id="CHEBI:30616"/>
        <dbReference type="ChEBI" id="CHEBI:33019"/>
        <dbReference type="ChEBI" id="CHEBI:57595"/>
        <dbReference type="ChEBI" id="CHEBI:78442"/>
        <dbReference type="ChEBI" id="CHEBI:78527"/>
        <dbReference type="ChEBI" id="CHEBI:456215"/>
        <dbReference type="EC" id="6.1.1.21"/>
    </reaction>
</comment>
<comment type="subcellular location">
    <subcellularLocation>
        <location evidence="1">Cytoplasm</location>
    </subcellularLocation>
</comment>
<dbReference type="Ensembl" id="ENSSSCT00000103490.1">
    <property type="protein sequence ID" value="ENSSSCP00000076502.1"/>
    <property type="gene ID" value="ENSSSCG00000014375.5"/>
</dbReference>
<evidence type="ECO:0000256" key="6">
    <source>
        <dbReference type="ARBA" id="ARBA00022490"/>
    </source>
</evidence>
<dbReference type="InterPro" id="IPR009068">
    <property type="entry name" value="uS15_NS1_RNA-bd_sf"/>
</dbReference>
<dbReference type="EC" id="6.1.1.21" evidence="4"/>
<evidence type="ECO:0000256" key="3">
    <source>
        <dbReference type="ARBA" id="ARBA00011738"/>
    </source>
</evidence>
<dbReference type="InterPro" id="IPR036621">
    <property type="entry name" value="Anticodon-bd_dom_sf"/>
</dbReference>
<evidence type="ECO:0000313" key="20">
    <source>
        <dbReference type="Proteomes" id="UP000008227"/>
    </source>
</evidence>
<dbReference type="Gene3D" id="1.10.287.10">
    <property type="entry name" value="S15/NS1, RNA-binding"/>
    <property type="match status" value="1"/>
</dbReference>
<evidence type="ECO:0007829" key="21">
    <source>
        <dbReference type="PeptideAtlas" id="A0A8W4FB58"/>
    </source>
</evidence>
<organism evidence="19 20">
    <name type="scientific">Sus scrofa</name>
    <name type="common">Pig</name>
    <dbReference type="NCBI Taxonomy" id="9823"/>
    <lineage>
        <taxon>Eukaryota</taxon>
        <taxon>Metazoa</taxon>
        <taxon>Chordata</taxon>
        <taxon>Craniata</taxon>
        <taxon>Vertebrata</taxon>
        <taxon>Euteleostomi</taxon>
        <taxon>Mammalia</taxon>
        <taxon>Eutheria</taxon>
        <taxon>Laurasiatheria</taxon>
        <taxon>Artiodactyla</taxon>
        <taxon>Suina</taxon>
        <taxon>Suidae</taxon>
        <taxon>Sus</taxon>
    </lineage>
</organism>
<sequence>MAGRETLEELVRLQGERVRGLKQQKASTEQIEEEVAKLLKLKAQLGPDEGKHKFVLKTPKGTRDYSPRQMAVREKVFDVIIGCFKRHGAEVIDTPVFELKVNDRRILDGLFAICGVPDTKFRTICSSVDKLDKMSWEEVKNEMVGEKGLAPEVADRIGDYVQQHGGVSLVEQLLQDPKLSQNKQALEGLGDLKLLFEYLTLFGVADKISFDLSLARGLDYYTGVIYEAVLLQPPAQAGEEPLGVGSVAAGGRYDGLVGMFDPKGRKVPCVGLSIGVERIFSIVEQRLEALEEKVRTTETQVLVASAQKKLLEERLKLVSELWDAGIKAELLYKKNPKLLNQLQYCEEAGIPLVAIIGEQELKDGVVKLRSVTSREEVDVRREDLVEEIKRRTSQPSCTC</sequence>
<feature type="binding site" evidence="16">
    <location>
        <begin position="220"/>
        <end position="221"/>
    </location>
    <ligand>
        <name>L-histidine</name>
        <dbReference type="ChEBI" id="CHEBI:57595"/>
    </ligand>
</feature>
<evidence type="ECO:0000256" key="10">
    <source>
        <dbReference type="ARBA" id="ARBA00022840"/>
    </source>
</evidence>
<keyword evidence="12" id="KW-0030">Aminoacyl-tRNA synthetase</keyword>
<comment type="function">
    <text evidence="14">Catalyzes the ATP-dependent ligation of histidine to the 3'-end of its cognate tRNA, via the formation of an aminoacyl-adenylate intermediate (His-AMP). Plays a role in axon guidance.</text>
</comment>
<dbReference type="PANTHER" id="PTHR11476">
    <property type="entry name" value="HISTIDYL-TRNA SYNTHETASE"/>
    <property type="match status" value="1"/>
</dbReference>
<dbReference type="FunFam" id="3.30.930.10:FF:000071">
    <property type="entry name" value="histidine--tRNA ligase, cytoplasmic isoform X6"/>
    <property type="match status" value="1"/>
</dbReference>
<reference evidence="19" key="3">
    <citation type="submission" date="2025-09" db="UniProtKB">
        <authorList>
            <consortium name="Ensembl"/>
        </authorList>
    </citation>
    <scope>IDENTIFICATION</scope>
</reference>
<dbReference type="Pfam" id="PF00458">
    <property type="entry name" value="WHEP-TRS"/>
    <property type="match status" value="1"/>
</dbReference>
<dbReference type="AlphaFoldDB" id="A0A8W4FB58"/>
<evidence type="ECO:0000259" key="18">
    <source>
        <dbReference type="PROSITE" id="PS51185"/>
    </source>
</evidence>
<dbReference type="Pfam" id="PF03129">
    <property type="entry name" value="HGTP_anticodon"/>
    <property type="match status" value="1"/>
</dbReference>
<comment type="subunit">
    <text evidence="3">Homodimer.</text>
</comment>